<feature type="transmembrane region" description="Helical" evidence="1">
    <location>
        <begin position="36"/>
        <end position="58"/>
    </location>
</feature>
<evidence type="ECO:0000313" key="3">
    <source>
        <dbReference type="Proteomes" id="UP001595912"/>
    </source>
</evidence>
<feature type="transmembrane region" description="Helical" evidence="1">
    <location>
        <begin position="165"/>
        <end position="182"/>
    </location>
</feature>
<organism evidence="2 3">
    <name type="scientific">Dactylosporangium cerinum</name>
    <dbReference type="NCBI Taxonomy" id="1434730"/>
    <lineage>
        <taxon>Bacteria</taxon>
        <taxon>Bacillati</taxon>
        <taxon>Actinomycetota</taxon>
        <taxon>Actinomycetes</taxon>
        <taxon>Micromonosporales</taxon>
        <taxon>Micromonosporaceae</taxon>
        <taxon>Dactylosporangium</taxon>
    </lineage>
</organism>
<keyword evidence="3" id="KW-1185">Reference proteome</keyword>
<dbReference type="EMBL" id="JBHSIU010000019">
    <property type="protein sequence ID" value="MFC5000265.1"/>
    <property type="molecule type" value="Genomic_DNA"/>
</dbReference>
<name>A0ABV9VYB2_9ACTN</name>
<feature type="transmembrane region" description="Helical" evidence="1">
    <location>
        <begin position="111"/>
        <end position="131"/>
    </location>
</feature>
<feature type="transmembrane region" description="Helical" evidence="1">
    <location>
        <begin position="70"/>
        <end position="90"/>
    </location>
</feature>
<keyword evidence="1" id="KW-1133">Transmembrane helix</keyword>
<dbReference type="RefSeq" id="WP_380116804.1">
    <property type="nucleotide sequence ID" value="NZ_JBHSIU010000019.1"/>
</dbReference>
<accession>A0ABV9VYB2</accession>
<dbReference type="Proteomes" id="UP001595912">
    <property type="component" value="Unassembled WGS sequence"/>
</dbReference>
<gene>
    <name evidence="2" type="ORF">ACFPIJ_20795</name>
</gene>
<keyword evidence="1" id="KW-0472">Membrane</keyword>
<keyword evidence="1" id="KW-0812">Transmembrane</keyword>
<reference evidence="3" key="1">
    <citation type="journal article" date="2019" name="Int. J. Syst. Evol. Microbiol.">
        <title>The Global Catalogue of Microorganisms (GCM) 10K type strain sequencing project: providing services to taxonomists for standard genome sequencing and annotation.</title>
        <authorList>
            <consortium name="The Broad Institute Genomics Platform"/>
            <consortium name="The Broad Institute Genome Sequencing Center for Infectious Disease"/>
            <person name="Wu L."/>
            <person name="Ma J."/>
        </authorList>
    </citation>
    <scope>NUCLEOTIDE SEQUENCE [LARGE SCALE GENOMIC DNA]</scope>
    <source>
        <strain evidence="3">CGMCC 4.7152</strain>
    </source>
</reference>
<comment type="caution">
    <text evidence="2">The sequence shown here is derived from an EMBL/GenBank/DDBJ whole genome shotgun (WGS) entry which is preliminary data.</text>
</comment>
<sequence length="214" mass="22820">MAPVDDDAPPASPAESLALIRQERAAVAGTVAINPLAYYLPWGLAWLIGYGLLFLRYGPDGRIFVPLPDWLPLVTLFALMVLAMTSTMVVSARRGRGVQGRSSWQGTAYGLAWFLAFAGVGSTTGRFVKYLPEDEQGLLWACVSVGTVAVMYLAGSAIWLSRDMFVLGAWLTVINIAGVALGPGWHSLLISAGGGGGLIALALVLAMRERRRRG</sequence>
<feature type="transmembrane region" description="Helical" evidence="1">
    <location>
        <begin position="137"/>
        <end position="160"/>
    </location>
</feature>
<protein>
    <submittedName>
        <fullName evidence="2">Transporter</fullName>
    </submittedName>
</protein>
<proteinExistence type="predicted"/>
<evidence type="ECO:0000313" key="2">
    <source>
        <dbReference type="EMBL" id="MFC5000265.1"/>
    </source>
</evidence>
<evidence type="ECO:0000256" key="1">
    <source>
        <dbReference type="SAM" id="Phobius"/>
    </source>
</evidence>
<feature type="transmembrane region" description="Helical" evidence="1">
    <location>
        <begin position="188"/>
        <end position="207"/>
    </location>
</feature>